<dbReference type="InterPro" id="IPR039448">
    <property type="entry name" value="Beta_helix"/>
</dbReference>
<gene>
    <name evidence="2" type="ORF">DAY19_08150</name>
</gene>
<dbReference type="EMBL" id="QDKL01000002">
    <property type="protein sequence ID" value="RZF21651.1"/>
    <property type="molecule type" value="Genomic_DNA"/>
</dbReference>
<evidence type="ECO:0000313" key="3">
    <source>
        <dbReference type="Proteomes" id="UP000443582"/>
    </source>
</evidence>
<sequence length="467" mass="50611">MKRSHFLKLIGLSIAAPVFGQTSTKKNSKTNTNRDKRADDITNYGALSDGKTDASSAIRACLKANSSAYIPMTTHGFIAGDIVVNQSKIHGNGTLIRKNKSSYTLLTKGSNCEVNGIVFKSQGSKYTNGVSDIIIGESSKSIRIHNCKFESSHYCSISADKNSDSDLKLTYKSPVKSIVISKNIFSGKYSRALYLHSVEDLQIIDNIIKETLYDGIRLRQRIKKCIISKNLFNDIGIKKHQDSQDAIDTYWSGEELIISDNIIKNCSKNAIEVKGVSPDSTGATGKVVISGNEILNTAYSAIHISSGASKTTKVKDFVIANNIIKKAGTVGAKKGNAAIFIRHGVESLVISSNIISENNSRGIFLANLEKDQGAIKNVTISANNLVDNGNKDEGYAILSSGVENCIISANNIENKNGLQKVAIAITDQKDKSSKAVISSNIISSNHKETILYNKKNKNIKVVNNLIN</sequence>
<proteinExistence type="predicted"/>
<dbReference type="InterPro" id="IPR006626">
    <property type="entry name" value="PbH1"/>
</dbReference>
<dbReference type="InterPro" id="IPR011050">
    <property type="entry name" value="Pectin_lyase_fold/virulence"/>
</dbReference>
<dbReference type="InterPro" id="IPR012334">
    <property type="entry name" value="Pectin_lyas_fold"/>
</dbReference>
<dbReference type="SMART" id="SM00710">
    <property type="entry name" value="PbH1"/>
    <property type="match status" value="11"/>
</dbReference>
<name>A0ABY0IFC2_9BACT</name>
<dbReference type="Pfam" id="PF13229">
    <property type="entry name" value="Beta_helix"/>
    <property type="match status" value="1"/>
</dbReference>
<reference evidence="3" key="1">
    <citation type="journal article" date="2019" name="Int. J. Syst. Evol. Microbiol.">
        <title>Halobacteriovorax valvorus sp. nov., a novel prokaryotic predator isolated from coastal seawater of China.</title>
        <authorList>
            <person name="Chen M.-X."/>
        </authorList>
    </citation>
    <scope>NUCLEOTIDE SEQUENCE [LARGE SCALE GENOMIC DNA]</scope>
    <source>
        <strain evidence="3">BL9</strain>
    </source>
</reference>
<feature type="domain" description="Right handed beta helix" evidence="1">
    <location>
        <begin position="134"/>
        <end position="312"/>
    </location>
</feature>
<dbReference type="SUPFAM" id="SSF51126">
    <property type="entry name" value="Pectin lyase-like"/>
    <property type="match status" value="1"/>
</dbReference>
<organism evidence="2 3">
    <name type="scientific">Halobacteriovorax vibrionivorans</name>
    <dbReference type="NCBI Taxonomy" id="2152716"/>
    <lineage>
        <taxon>Bacteria</taxon>
        <taxon>Pseudomonadati</taxon>
        <taxon>Bdellovibrionota</taxon>
        <taxon>Bacteriovoracia</taxon>
        <taxon>Bacteriovoracales</taxon>
        <taxon>Halobacteriovoraceae</taxon>
        <taxon>Halobacteriovorax</taxon>
    </lineage>
</organism>
<dbReference type="Gene3D" id="2.160.20.10">
    <property type="entry name" value="Single-stranded right-handed beta-helix, Pectin lyase-like"/>
    <property type="match status" value="2"/>
</dbReference>
<evidence type="ECO:0000259" key="1">
    <source>
        <dbReference type="Pfam" id="PF13229"/>
    </source>
</evidence>
<comment type="caution">
    <text evidence="2">The sequence shown here is derived from an EMBL/GenBank/DDBJ whole genome shotgun (WGS) entry which is preliminary data.</text>
</comment>
<dbReference type="Proteomes" id="UP000443582">
    <property type="component" value="Unassembled WGS sequence"/>
</dbReference>
<protein>
    <submittedName>
        <fullName evidence="2">Right-handed parallel beta-helix repeat-containing protein</fullName>
    </submittedName>
</protein>
<keyword evidence="3" id="KW-1185">Reference proteome</keyword>
<evidence type="ECO:0000313" key="2">
    <source>
        <dbReference type="EMBL" id="RZF21651.1"/>
    </source>
</evidence>
<dbReference type="RefSeq" id="WP_115361249.1">
    <property type="nucleotide sequence ID" value="NZ_QDKL01000002.1"/>
</dbReference>
<accession>A0ABY0IFC2</accession>